<sequence length="349" mass="39674">MNISLHLGGNHFMAKIIALFNNKGGVSKTTTTFHLGWKLAELGYKTLMIDTDPQCNLTGLCLNADKENKLTQFYEANNYNIKSALSPVLNNEMRPLEATTCYEFEHNENLFLLPGHIEFSEYDATYNIAENMTGSLVVLQNVPGALRQLITMTSEKYHLDFVLLDMSPSISATNANILMGSDFFIIPCAPDYFCYMAIESLIKVFPKWCSTYDNLRKAEVFKNAIYKMNDTVPKFLGTIQQRYRPRNGSPVKAFSEWIDDINKIVAEKLVPVLDENGMLIQKRTNYNLINIADFNSLIAQSQMNNTPVFELTQEQVEKTGSVWENMKRNRDDFSVTFETLAKTIIALTN</sequence>
<dbReference type="PANTHER" id="PTHR13696">
    <property type="entry name" value="P-LOOP CONTAINING NUCLEOSIDE TRIPHOSPHATE HYDROLASE"/>
    <property type="match status" value="1"/>
</dbReference>
<reference evidence="2 3" key="1">
    <citation type="submission" date="2007-03" db="EMBL/GenBank/DDBJ databases">
        <authorList>
            <person name="Fulton L."/>
            <person name="Clifton S."/>
            <person name="Fulton B."/>
            <person name="Xu J."/>
            <person name="Minx P."/>
            <person name="Pepin K.H."/>
            <person name="Johnson M."/>
            <person name="Thiruvilangam P."/>
            <person name="Bhonagiri V."/>
            <person name="Nash W.E."/>
            <person name="Mardis E.R."/>
            <person name="Wilson R.K."/>
        </authorList>
    </citation>
    <scope>NUCLEOTIDE SEQUENCE [LARGE SCALE GENOMIC DNA]</scope>
    <source>
        <strain evidence="2 3">ATCC 29174</strain>
    </source>
</reference>
<comment type="caution">
    <text evidence="2">The sequence shown here is derived from an EMBL/GenBank/DDBJ whole genome shotgun (WGS) entry which is preliminary data.</text>
</comment>
<dbReference type="InterPro" id="IPR050678">
    <property type="entry name" value="DNA_Partitioning_ATPase"/>
</dbReference>
<dbReference type="CDD" id="cd02042">
    <property type="entry name" value="ParAB_family"/>
    <property type="match status" value="1"/>
</dbReference>
<dbReference type="Proteomes" id="UP000006002">
    <property type="component" value="Unassembled WGS sequence"/>
</dbReference>
<proteinExistence type="predicted"/>
<dbReference type="AlphaFoldDB" id="A5ZWE7"/>
<gene>
    <name evidence="2" type="ORF">RUMOBE_03340</name>
</gene>
<dbReference type="eggNOG" id="COG1192">
    <property type="taxonomic scope" value="Bacteria"/>
</dbReference>
<feature type="domain" description="AAA" evidence="1">
    <location>
        <begin position="14"/>
        <end position="206"/>
    </location>
</feature>
<reference evidence="2 3" key="2">
    <citation type="submission" date="2007-04" db="EMBL/GenBank/DDBJ databases">
        <title>Draft genome sequence of Ruminococcus obeum (ATCC 29174).</title>
        <authorList>
            <person name="Sudarsanam P."/>
            <person name="Ley R."/>
            <person name="Guruge J."/>
            <person name="Turnbaugh P.J."/>
            <person name="Mahowald M."/>
            <person name="Liep D."/>
            <person name="Gordon J."/>
        </authorList>
    </citation>
    <scope>NUCLEOTIDE SEQUENCE [LARGE SCALE GENOMIC DNA]</scope>
    <source>
        <strain evidence="2 3">ATCC 29174</strain>
    </source>
</reference>
<dbReference type="SUPFAM" id="SSF52540">
    <property type="entry name" value="P-loop containing nucleoside triphosphate hydrolases"/>
    <property type="match status" value="1"/>
</dbReference>
<dbReference type="Pfam" id="PF13614">
    <property type="entry name" value="AAA_31"/>
    <property type="match status" value="1"/>
</dbReference>
<dbReference type="EMBL" id="AAVO02000019">
    <property type="protein sequence ID" value="EDM86101.1"/>
    <property type="molecule type" value="Genomic_DNA"/>
</dbReference>
<evidence type="ECO:0000313" key="3">
    <source>
        <dbReference type="Proteomes" id="UP000006002"/>
    </source>
</evidence>
<dbReference type="Gene3D" id="3.40.50.300">
    <property type="entry name" value="P-loop containing nucleotide triphosphate hydrolases"/>
    <property type="match status" value="1"/>
</dbReference>
<evidence type="ECO:0000313" key="2">
    <source>
        <dbReference type="EMBL" id="EDM86101.1"/>
    </source>
</evidence>
<dbReference type="PANTHER" id="PTHR13696:SF52">
    <property type="entry name" value="PARA FAMILY PROTEIN CT_582"/>
    <property type="match status" value="1"/>
</dbReference>
<accession>A5ZWE7</accession>
<dbReference type="InterPro" id="IPR025669">
    <property type="entry name" value="AAA_dom"/>
</dbReference>
<evidence type="ECO:0000259" key="1">
    <source>
        <dbReference type="Pfam" id="PF13614"/>
    </source>
</evidence>
<organism evidence="2 3">
    <name type="scientific">Blautia obeum ATCC 29174</name>
    <dbReference type="NCBI Taxonomy" id="411459"/>
    <lineage>
        <taxon>Bacteria</taxon>
        <taxon>Bacillati</taxon>
        <taxon>Bacillota</taxon>
        <taxon>Clostridia</taxon>
        <taxon>Lachnospirales</taxon>
        <taxon>Lachnospiraceae</taxon>
        <taxon>Blautia</taxon>
    </lineage>
</organism>
<protein>
    <recommendedName>
        <fullName evidence="1">AAA domain-containing protein</fullName>
    </recommendedName>
</protein>
<name>A5ZWE7_9FIRM</name>
<dbReference type="InterPro" id="IPR027417">
    <property type="entry name" value="P-loop_NTPase"/>
</dbReference>
<dbReference type="HOGENOM" id="CLU_037612_2_0_9"/>